<gene>
    <name evidence="1 3" type="ORF">BDZ99DRAFT_572530</name>
</gene>
<sequence length="187" mass="21634">MADATLEPEYDLFPVLCTADIPIDMVNEFLSADAMQEAPLWTLVRSPEQETFDIPTVPPVEPFTNGFIGAPFEDLVSFDKQYFLPGYGAQICVDCFVVMDERTLEDQTVVFYNLECWERREEDEDPDMYDGSDGSDEVEKWKSVRFRIRSASAFIRWVRDRNIFLVEGETEITEDGIMDDSDMFKEE</sequence>
<keyword evidence="2" id="KW-1185">Reference proteome</keyword>
<reference evidence="3" key="2">
    <citation type="submission" date="2020-04" db="EMBL/GenBank/DDBJ databases">
        <authorList>
            <consortium name="NCBI Genome Project"/>
        </authorList>
    </citation>
    <scope>NUCLEOTIDE SEQUENCE</scope>
    <source>
        <strain evidence="3">CBS 304.34</strain>
    </source>
</reference>
<dbReference type="EMBL" id="MU003704">
    <property type="protein sequence ID" value="KAF2807613.1"/>
    <property type="molecule type" value="Genomic_DNA"/>
</dbReference>
<dbReference type="AlphaFoldDB" id="A0A6A6YGF8"/>
<evidence type="ECO:0000313" key="2">
    <source>
        <dbReference type="Proteomes" id="UP000504636"/>
    </source>
</evidence>
<evidence type="ECO:0000313" key="1">
    <source>
        <dbReference type="EMBL" id="KAF2807613.1"/>
    </source>
</evidence>
<organism evidence="1">
    <name type="scientific">Mytilinidion resinicola</name>
    <dbReference type="NCBI Taxonomy" id="574789"/>
    <lineage>
        <taxon>Eukaryota</taxon>
        <taxon>Fungi</taxon>
        <taxon>Dikarya</taxon>
        <taxon>Ascomycota</taxon>
        <taxon>Pezizomycotina</taxon>
        <taxon>Dothideomycetes</taxon>
        <taxon>Pleosporomycetidae</taxon>
        <taxon>Mytilinidiales</taxon>
        <taxon>Mytilinidiaceae</taxon>
        <taxon>Mytilinidion</taxon>
    </lineage>
</organism>
<dbReference type="Proteomes" id="UP000504636">
    <property type="component" value="Unplaced"/>
</dbReference>
<name>A0A6A6YGF8_9PEZI</name>
<reference evidence="1 3" key="1">
    <citation type="journal article" date="2020" name="Stud. Mycol.">
        <title>101 Dothideomycetes genomes: a test case for predicting lifestyles and emergence of pathogens.</title>
        <authorList>
            <person name="Haridas S."/>
            <person name="Albert R."/>
            <person name="Binder M."/>
            <person name="Bloem J."/>
            <person name="Labutti K."/>
            <person name="Salamov A."/>
            <person name="Andreopoulos B."/>
            <person name="Baker S."/>
            <person name="Barry K."/>
            <person name="Bills G."/>
            <person name="Bluhm B."/>
            <person name="Cannon C."/>
            <person name="Castanera R."/>
            <person name="Culley D."/>
            <person name="Daum C."/>
            <person name="Ezra D."/>
            <person name="Gonzalez J."/>
            <person name="Henrissat B."/>
            <person name="Kuo A."/>
            <person name="Liang C."/>
            <person name="Lipzen A."/>
            <person name="Lutzoni F."/>
            <person name="Magnuson J."/>
            <person name="Mondo S."/>
            <person name="Nolan M."/>
            <person name="Ohm R."/>
            <person name="Pangilinan J."/>
            <person name="Park H.-J."/>
            <person name="Ramirez L."/>
            <person name="Alfaro M."/>
            <person name="Sun H."/>
            <person name="Tritt A."/>
            <person name="Yoshinaga Y."/>
            <person name="Zwiers L.-H."/>
            <person name="Turgeon B."/>
            <person name="Goodwin S."/>
            <person name="Spatafora J."/>
            <person name="Crous P."/>
            <person name="Grigoriev I."/>
        </authorList>
    </citation>
    <scope>NUCLEOTIDE SEQUENCE</scope>
    <source>
        <strain evidence="1 3">CBS 304.34</strain>
    </source>
</reference>
<protein>
    <submittedName>
        <fullName evidence="1 3">Uncharacterized protein</fullName>
    </submittedName>
</protein>
<dbReference type="GeneID" id="54469100"/>
<dbReference type="OrthoDB" id="4483229at2759"/>
<dbReference type="RefSeq" id="XP_033574577.1">
    <property type="nucleotide sequence ID" value="XM_033728207.1"/>
</dbReference>
<accession>A0A6A6YGF8</accession>
<proteinExistence type="predicted"/>
<evidence type="ECO:0000313" key="3">
    <source>
        <dbReference type="RefSeq" id="XP_033574577.1"/>
    </source>
</evidence>
<reference evidence="3" key="3">
    <citation type="submission" date="2025-04" db="UniProtKB">
        <authorList>
            <consortium name="RefSeq"/>
        </authorList>
    </citation>
    <scope>IDENTIFICATION</scope>
    <source>
        <strain evidence="3">CBS 304.34</strain>
    </source>
</reference>